<accession>A0A0D7BJM9</accession>
<keyword evidence="2" id="KW-1133">Transmembrane helix</keyword>
<protein>
    <recommendedName>
        <fullName evidence="3">DUF6534 domain-containing protein</fullName>
    </recommendedName>
</protein>
<dbReference type="STRING" id="1314674.A0A0D7BJM9"/>
<keyword evidence="5" id="KW-1185">Reference proteome</keyword>
<name>A0A0D7BJM9_9AGAR</name>
<sequence>MVHWQIAVPEALAGSWLNIIAFTTEICLAVWYYRSGLGAKVHRYGLALLLSIDLAGTIVNMAYAYLTVVTASAGSSPDHNYWPLPASLILTYASACLGQCFFIHRYWTISHKTIVTCFLSLLVLSHIVLSVASATVIFVHSGLEYALGLKLSLIASTICTVTDLIVAAALAWRARGIRAYYASTQNCLHRLAIYSVAYGATTAAVTAMAMILLYTNPKGWQVVFSVQGRVYSITVLVNILFLRQANAQDETFSDAGGVFAEPIVLTPVYYNRETAADRVSDPEDPTWRKTDGSEGHAEAVLHLDIDFKDGESSRDARSLESPPSTPGHRVVGSG</sequence>
<dbReference type="EMBL" id="KN880464">
    <property type="protein sequence ID" value="KIY70733.1"/>
    <property type="molecule type" value="Genomic_DNA"/>
</dbReference>
<evidence type="ECO:0000313" key="5">
    <source>
        <dbReference type="Proteomes" id="UP000054007"/>
    </source>
</evidence>
<evidence type="ECO:0000256" key="2">
    <source>
        <dbReference type="SAM" id="Phobius"/>
    </source>
</evidence>
<feature type="transmembrane region" description="Helical" evidence="2">
    <location>
        <begin position="86"/>
        <end position="107"/>
    </location>
</feature>
<dbReference type="InterPro" id="IPR045339">
    <property type="entry name" value="DUF6534"/>
</dbReference>
<evidence type="ECO:0000313" key="4">
    <source>
        <dbReference type="EMBL" id="KIY70733.1"/>
    </source>
</evidence>
<gene>
    <name evidence="4" type="ORF">CYLTODRAFT_441821</name>
</gene>
<feature type="region of interest" description="Disordered" evidence="1">
    <location>
        <begin position="276"/>
        <end position="297"/>
    </location>
</feature>
<proteinExistence type="predicted"/>
<feature type="transmembrane region" description="Helical" evidence="2">
    <location>
        <begin position="114"/>
        <end position="139"/>
    </location>
</feature>
<feature type="transmembrane region" description="Helical" evidence="2">
    <location>
        <begin position="151"/>
        <end position="171"/>
    </location>
</feature>
<keyword evidence="2" id="KW-0472">Membrane</keyword>
<feature type="transmembrane region" description="Helical" evidence="2">
    <location>
        <begin position="45"/>
        <end position="66"/>
    </location>
</feature>
<dbReference type="OrthoDB" id="2993818at2759"/>
<feature type="transmembrane region" description="Helical" evidence="2">
    <location>
        <begin position="191"/>
        <end position="214"/>
    </location>
</feature>
<dbReference type="AlphaFoldDB" id="A0A0D7BJM9"/>
<feature type="domain" description="DUF6534" evidence="3">
    <location>
        <begin position="160"/>
        <end position="238"/>
    </location>
</feature>
<reference evidence="4 5" key="1">
    <citation type="journal article" date="2015" name="Fungal Genet. Biol.">
        <title>Evolution of novel wood decay mechanisms in Agaricales revealed by the genome sequences of Fistulina hepatica and Cylindrobasidium torrendii.</title>
        <authorList>
            <person name="Floudas D."/>
            <person name="Held B.W."/>
            <person name="Riley R."/>
            <person name="Nagy L.G."/>
            <person name="Koehler G."/>
            <person name="Ransdell A.S."/>
            <person name="Younus H."/>
            <person name="Chow J."/>
            <person name="Chiniquy J."/>
            <person name="Lipzen A."/>
            <person name="Tritt A."/>
            <person name="Sun H."/>
            <person name="Haridas S."/>
            <person name="LaButti K."/>
            <person name="Ohm R.A."/>
            <person name="Kues U."/>
            <person name="Blanchette R.A."/>
            <person name="Grigoriev I.V."/>
            <person name="Minto R.E."/>
            <person name="Hibbett D.S."/>
        </authorList>
    </citation>
    <scope>NUCLEOTIDE SEQUENCE [LARGE SCALE GENOMIC DNA]</scope>
    <source>
        <strain evidence="4 5">FP15055 ss-10</strain>
    </source>
</reference>
<feature type="transmembrane region" description="Helical" evidence="2">
    <location>
        <begin position="220"/>
        <end position="242"/>
    </location>
</feature>
<dbReference type="Proteomes" id="UP000054007">
    <property type="component" value="Unassembled WGS sequence"/>
</dbReference>
<dbReference type="Pfam" id="PF20152">
    <property type="entry name" value="DUF6534"/>
    <property type="match status" value="1"/>
</dbReference>
<keyword evidence="2" id="KW-0812">Transmembrane</keyword>
<evidence type="ECO:0000259" key="3">
    <source>
        <dbReference type="Pfam" id="PF20152"/>
    </source>
</evidence>
<evidence type="ECO:0000256" key="1">
    <source>
        <dbReference type="SAM" id="MobiDB-lite"/>
    </source>
</evidence>
<organism evidence="4 5">
    <name type="scientific">Cylindrobasidium torrendii FP15055 ss-10</name>
    <dbReference type="NCBI Taxonomy" id="1314674"/>
    <lineage>
        <taxon>Eukaryota</taxon>
        <taxon>Fungi</taxon>
        <taxon>Dikarya</taxon>
        <taxon>Basidiomycota</taxon>
        <taxon>Agaricomycotina</taxon>
        <taxon>Agaricomycetes</taxon>
        <taxon>Agaricomycetidae</taxon>
        <taxon>Agaricales</taxon>
        <taxon>Marasmiineae</taxon>
        <taxon>Physalacriaceae</taxon>
        <taxon>Cylindrobasidium</taxon>
    </lineage>
</organism>
<feature type="transmembrane region" description="Helical" evidence="2">
    <location>
        <begin position="12"/>
        <end position="33"/>
    </location>
</feature>
<feature type="region of interest" description="Disordered" evidence="1">
    <location>
        <begin position="310"/>
        <end position="334"/>
    </location>
</feature>